<sequence>MTLMLRASAFTWKKLFFKDFPRFECGLSCTIPNACNFERRSTGCNIKYFSTKDCQKTVGRTEIYYGPLTKHIKALKLFSLLTSTFGLSTQPFIYLKAMENDNIDALLGISACIGLLAIITPFLIHIITKKYVTHLYYDAKQDIYIANTYSLFARTKELTFVPEDVVVPDVTGMFTNCVIKNIPLFLESNFFYDHSHYIRIMGYDKPMDFKLNNNDQTVDQPMDTKYTNDNKK</sequence>
<evidence type="ECO:0000256" key="2">
    <source>
        <dbReference type="SAM" id="Phobius"/>
    </source>
</evidence>
<comment type="similarity">
    <text evidence="1">Belongs to the TMEM70 family.</text>
</comment>
<gene>
    <name evidence="4" type="primary">LOC105431299</name>
</gene>
<dbReference type="AlphaFoldDB" id="A0A6I9WLA5"/>
<feature type="transmembrane region" description="Helical" evidence="2">
    <location>
        <begin position="105"/>
        <end position="127"/>
    </location>
</feature>
<dbReference type="RefSeq" id="XP_011643696.1">
    <property type="nucleotide sequence ID" value="XM_011645394.1"/>
</dbReference>
<keyword evidence="3" id="KW-1185">Reference proteome</keyword>
<accession>A0A6I9WLA5</accession>
<organism evidence="3 4">
    <name type="scientific">Pogonomyrmex barbatus</name>
    <name type="common">red harvester ant</name>
    <dbReference type="NCBI Taxonomy" id="144034"/>
    <lineage>
        <taxon>Eukaryota</taxon>
        <taxon>Metazoa</taxon>
        <taxon>Ecdysozoa</taxon>
        <taxon>Arthropoda</taxon>
        <taxon>Hexapoda</taxon>
        <taxon>Insecta</taxon>
        <taxon>Pterygota</taxon>
        <taxon>Neoptera</taxon>
        <taxon>Endopterygota</taxon>
        <taxon>Hymenoptera</taxon>
        <taxon>Apocrita</taxon>
        <taxon>Aculeata</taxon>
        <taxon>Formicoidea</taxon>
        <taxon>Formicidae</taxon>
        <taxon>Myrmicinae</taxon>
        <taxon>Pogonomyrmex</taxon>
    </lineage>
</organism>
<keyword evidence="2 4" id="KW-0812">Transmembrane</keyword>
<dbReference type="Pfam" id="PF06979">
    <property type="entry name" value="TMEM70"/>
    <property type="match status" value="1"/>
</dbReference>
<name>A0A6I9WLA5_9HYME</name>
<dbReference type="GO" id="GO:0033615">
    <property type="term" value="P:mitochondrial proton-transporting ATP synthase complex assembly"/>
    <property type="evidence" value="ECO:0007669"/>
    <property type="project" value="TreeGrafter"/>
</dbReference>
<reference evidence="4" key="1">
    <citation type="submission" date="2025-08" db="UniProtKB">
        <authorList>
            <consortium name="RefSeq"/>
        </authorList>
    </citation>
    <scope>IDENTIFICATION</scope>
</reference>
<evidence type="ECO:0000256" key="1">
    <source>
        <dbReference type="ARBA" id="ARBA00005280"/>
    </source>
</evidence>
<dbReference type="GeneID" id="105431299"/>
<dbReference type="InterPro" id="IPR045325">
    <property type="entry name" value="TMEM70/TMEM186/TMEM223"/>
</dbReference>
<dbReference type="PANTHER" id="PTHR13281">
    <property type="entry name" value="TRANSMEMBRANE PROTEIN 70, MITOCHONDRIAL"/>
    <property type="match status" value="1"/>
</dbReference>
<dbReference type="KEGG" id="pbar:105431299"/>
<dbReference type="OrthoDB" id="156886at2759"/>
<dbReference type="Proteomes" id="UP000504615">
    <property type="component" value="Unplaced"/>
</dbReference>
<evidence type="ECO:0000313" key="4">
    <source>
        <dbReference type="RefSeq" id="XP_011643696.1"/>
    </source>
</evidence>
<dbReference type="InterPro" id="IPR009724">
    <property type="entry name" value="TMEM70"/>
</dbReference>
<proteinExistence type="inferred from homology"/>
<feature type="transmembrane region" description="Helical" evidence="2">
    <location>
        <begin position="74"/>
        <end position="93"/>
    </location>
</feature>
<evidence type="ECO:0000313" key="3">
    <source>
        <dbReference type="Proteomes" id="UP000504615"/>
    </source>
</evidence>
<keyword evidence="2" id="KW-0472">Membrane</keyword>
<protein>
    <submittedName>
        <fullName evidence="4">Transmembrane protein 70 homolog, mitochondrial</fullName>
    </submittedName>
</protein>
<dbReference type="GO" id="GO:0031966">
    <property type="term" value="C:mitochondrial membrane"/>
    <property type="evidence" value="ECO:0007669"/>
    <property type="project" value="TreeGrafter"/>
</dbReference>
<keyword evidence="2" id="KW-1133">Transmembrane helix</keyword>
<dbReference type="PANTHER" id="PTHR13281:SF0">
    <property type="entry name" value="TRANSMEMBRANE PROTEIN 70, MITOCHONDRIAL"/>
    <property type="match status" value="1"/>
</dbReference>